<protein>
    <submittedName>
        <fullName evidence="1">Uncharacterized protein</fullName>
    </submittedName>
</protein>
<evidence type="ECO:0000313" key="1">
    <source>
        <dbReference type="EMBL" id="KKM92892.1"/>
    </source>
</evidence>
<dbReference type="EMBL" id="LAZR01006338">
    <property type="protein sequence ID" value="KKM92892.1"/>
    <property type="molecule type" value="Genomic_DNA"/>
</dbReference>
<accession>A0A0F9PHX1</accession>
<comment type="caution">
    <text evidence="1">The sequence shown here is derived from an EMBL/GenBank/DDBJ whole genome shotgun (WGS) entry which is preliminary data.</text>
</comment>
<gene>
    <name evidence="1" type="ORF">LCGC14_1213910</name>
</gene>
<reference evidence="1" key="1">
    <citation type="journal article" date="2015" name="Nature">
        <title>Complex archaea that bridge the gap between prokaryotes and eukaryotes.</title>
        <authorList>
            <person name="Spang A."/>
            <person name="Saw J.H."/>
            <person name="Jorgensen S.L."/>
            <person name="Zaremba-Niedzwiedzka K."/>
            <person name="Martijn J."/>
            <person name="Lind A.E."/>
            <person name="van Eijk R."/>
            <person name="Schleper C."/>
            <person name="Guy L."/>
            <person name="Ettema T.J."/>
        </authorList>
    </citation>
    <scope>NUCLEOTIDE SEQUENCE</scope>
</reference>
<name>A0A0F9PHX1_9ZZZZ</name>
<dbReference type="AlphaFoldDB" id="A0A0F9PHX1"/>
<sequence>MKKLLLTIALLLGISLPVQGRGNTVTLLFPGVPSGSCAFIMVGINSATGDVYHCNSGSWLLIGPFGGIAATGDSAASFFSSGTLEVGIGGTGAGAFTLGSVVFAGAAGVYTQDNANFFWNDSSNRLGVGTAFPSQTVELRSSSPIMRIRDIENVATATTAFIEFGGTTAASFDRTGFVGDAQSGNTDILLQAEDSDLHLGDSSSPSVIVLRGGNVGIGTATPSVKFDARGSTLLSPAEGDLSNTPRWILKVVDFSDMMAGQPADTFTLWTLPANTMIHDVVATVVTGWSGGSISAAVCSVGEQAGPADGLALDDNFFATGTRYELHDATASGGKGIRLFDATDKFAPYMFLAGGVIEIQCDLTGDDHIFATAGQARIQIFVSQPLANTTIEAN</sequence>
<organism evidence="1">
    <name type="scientific">marine sediment metagenome</name>
    <dbReference type="NCBI Taxonomy" id="412755"/>
    <lineage>
        <taxon>unclassified sequences</taxon>
        <taxon>metagenomes</taxon>
        <taxon>ecological metagenomes</taxon>
    </lineage>
</organism>
<proteinExistence type="predicted"/>